<dbReference type="VEuPathDB" id="CryptoDB:Cvel_19368"/>
<sequence>MSFTHLWISEDGKSHLKDCTVEGLEKKGAKYQRDVSSLLEVKNFILTQMIGETPWHPSPKVQMVIPLEGRWYVNTTDGDHREMGPGHLFFQQDNAGNIVDAKHWSGTVGGPCNMVVLQFDVPSKVGDDSCDWVAKAHALHRSFHDL</sequence>
<name>A0A0G4FY88_9ALVE</name>
<dbReference type="AlphaFoldDB" id="A0A0G4FY88"/>
<proteinExistence type="predicted"/>
<protein>
    <recommendedName>
        <fullName evidence="2">Cupin 2 conserved barrel domain-containing protein</fullName>
    </recommendedName>
</protein>
<dbReference type="Gene3D" id="2.60.120.10">
    <property type="entry name" value="Jelly Rolls"/>
    <property type="match status" value="1"/>
</dbReference>
<gene>
    <name evidence="1" type="ORF">Cvel_19368</name>
</gene>
<dbReference type="InterPro" id="IPR014710">
    <property type="entry name" value="RmlC-like_jellyroll"/>
</dbReference>
<evidence type="ECO:0000313" key="1">
    <source>
        <dbReference type="EMBL" id="CEM20401.1"/>
    </source>
</evidence>
<accession>A0A0G4FY88</accession>
<evidence type="ECO:0008006" key="2">
    <source>
        <dbReference type="Google" id="ProtNLM"/>
    </source>
</evidence>
<dbReference type="SUPFAM" id="SSF51182">
    <property type="entry name" value="RmlC-like cupins"/>
    <property type="match status" value="1"/>
</dbReference>
<dbReference type="InterPro" id="IPR011051">
    <property type="entry name" value="RmlC_Cupin_sf"/>
</dbReference>
<dbReference type="EMBL" id="CDMZ01000733">
    <property type="protein sequence ID" value="CEM20401.1"/>
    <property type="molecule type" value="Genomic_DNA"/>
</dbReference>
<organism evidence="1">
    <name type="scientific">Chromera velia CCMP2878</name>
    <dbReference type="NCBI Taxonomy" id="1169474"/>
    <lineage>
        <taxon>Eukaryota</taxon>
        <taxon>Sar</taxon>
        <taxon>Alveolata</taxon>
        <taxon>Colpodellida</taxon>
        <taxon>Chromeraceae</taxon>
        <taxon>Chromera</taxon>
    </lineage>
</organism>
<reference evidence="1" key="1">
    <citation type="submission" date="2014-11" db="EMBL/GenBank/DDBJ databases">
        <authorList>
            <person name="Otto D Thomas"/>
            <person name="Naeem Raeece"/>
        </authorList>
    </citation>
    <scope>NUCLEOTIDE SEQUENCE</scope>
</reference>